<dbReference type="InterPro" id="IPR016867">
    <property type="entry name" value="GcvR"/>
</dbReference>
<dbReference type="Gene3D" id="3.30.70.260">
    <property type="match status" value="2"/>
</dbReference>
<dbReference type="PROSITE" id="PS51671">
    <property type="entry name" value="ACT"/>
    <property type="match status" value="1"/>
</dbReference>
<dbReference type="eggNOG" id="COG2716">
    <property type="taxonomic scope" value="Bacteria"/>
</dbReference>
<dbReference type="InterPro" id="IPR045865">
    <property type="entry name" value="ACT-like_dom_sf"/>
</dbReference>
<dbReference type="PANTHER" id="PTHR34875">
    <property type="entry name" value="UPF0237 PROTEIN MJ1558"/>
    <property type="match status" value="1"/>
</dbReference>
<dbReference type="EMBL" id="CP003989">
    <property type="protein sequence ID" value="AGA33596.1"/>
    <property type="molecule type" value="Genomic_DNA"/>
</dbReference>
<dbReference type="HOGENOM" id="CLU_095322_2_1_6"/>
<dbReference type="STRING" id="1255043.TVNIR_1935"/>
<dbReference type="SUPFAM" id="SSF55021">
    <property type="entry name" value="ACT-like"/>
    <property type="match status" value="2"/>
</dbReference>
<dbReference type="PANTHER" id="PTHR34875:SF6">
    <property type="entry name" value="UPF0237 PROTEIN MJ1558"/>
    <property type="match status" value="1"/>
</dbReference>
<evidence type="ECO:0000313" key="5">
    <source>
        <dbReference type="Proteomes" id="UP000010809"/>
    </source>
</evidence>
<dbReference type="AlphaFoldDB" id="L0DZ05"/>
<gene>
    <name evidence="4" type="primary">gcvR [C]</name>
    <name evidence="4" type="ordered locus">TVNIR_1935</name>
</gene>
<keyword evidence="1" id="KW-0963">Cytoplasm</keyword>
<comment type="subcellular location">
    <subcellularLocation>
        <location evidence="1">Cytoplasm</location>
    </subcellularLocation>
</comment>
<dbReference type="KEGG" id="tni:TVNIR_1935"/>
<dbReference type="CDD" id="cd04869">
    <property type="entry name" value="ACT_GcvR_2"/>
    <property type="match status" value="1"/>
</dbReference>
<sequence>MIVTLIGPDRPGLVSVVATRAQRAGANWMESRMAQLAGQFAGIVRLEVDSDAVEQLEAALRGLEAEGLHLTIERGREVAEPSIRRVRLNLTGHDHPGIVRDISGVLLRHGISIDGLETGCEPAPMSGHPVFRAEADLAVPASADLHTLQDDLEALANELMVDFDLHDAAHREPPNRSNAATGR</sequence>
<keyword evidence="5" id="KW-1185">Reference proteome</keyword>
<organism evidence="4 5">
    <name type="scientific">Thioalkalivibrio nitratireducens (strain DSM 14787 / UNIQEM 213 / ALEN2)</name>
    <dbReference type="NCBI Taxonomy" id="1255043"/>
    <lineage>
        <taxon>Bacteria</taxon>
        <taxon>Pseudomonadati</taxon>
        <taxon>Pseudomonadota</taxon>
        <taxon>Gammaproteobacteria</taxon>
        <taxon>Chromatiales</taxon>
        <taxon>Ectothiorhodospiraceae</taxon>
        <taxon>Thioalkalivibrio</taxon>
    </lineage>
</organism>
<dbReference type="Pfam" id="PF13740">
    <property type="entry name" value="ACT_6"/>
    <property type="match status" value="1"/>
</dbReference>
<reference evidence="4" key="1">
    <citation type="submission" date="2015-12" db="EMBL/GenBank/DDBJ databases">
        <authorList>
            <person name="Tikhonova T.V."/>
            <person name="Pavlov A.R."/>
            <person name="Beletsky A.V."/>
            <person name="Mardanov A.V."/>
            <person name="Sorokin D.Y."/>
            <person name="Ravin N.V."/>
            <person name="Popov V.O."/>
        </authorList>
    </citation>
    <scope>NUCLEOTIDE SEQUENCE</scope>
    <source>
        <strain evidence="4">DSM 14787</strain>
    </source>
</reference>
<feature type="coiled-coil region" evidence="2">
    <location>
        <begin position="46"/>
        <end position="73"/>
    </location>
</feature>
<evidence type="ECO:0000259" key="3">
    <source>
        <dbReference type="PROSITE" id="PS51671"/>
    </source>
</evidence>
<accession>L0DZ05</accession>
<name>L0DZ05_THIND</name>
<evidence type="ECO:0000256" key="2">
    <source>
        <dbReference type="SAM" id="Coils"/>
    </source>
</evidence>
<protein>
    <recommendedName>
        <fullName evidence="1">Glycine cleavage system transcriptional repressor</fullName>
    </recommendedName>
</protein>
<feature type="domain" description="ACT" evidence="3">
    <location>
        <begin position="87"/>
        <end position="166"/>
    </location>
</feature>
<keyword evidence="1" id="KW-0678">Repressor</keyword>
<proteinExistence type="predicted"/>
<dbReference type="PATRIC" id="fig|1255043.3.peg.1959"/>
<keyword evidence="1" id="KW-0804">Transcription</keyword>
<dbReference type="Pfam" id="PF01842">
    <property type="entry name" value="ACT"/>
    <property type="match status" value="1"/>
</dbReference>
<dbReference type="GO" id="GO:0006355">
    <property type="term" value="P:regulation of DNA-templated transcription"/>
    <property type="evidence" value="ECO:0007669"/>
    <property type="project" value="UniProtKB-UniRule"/>
</dbReference>
<dbReference type="GO" id="GO:0005737">
    <property type="term" value="C:cytoplasm"/>
    <property type="evidence" value="ECO:0007669"/>
    <property type="project" value="UniProtKB-SubCell"/>
</dbReference>
<dbReference type="PIRSF" id="PIRSF028103">
    <property type="entry name" value="GcvR"/>
    <property type="match status" value="1"/>
</dbReference>
<evidence type="ECO:0000313" key="4">
    <source>
        <dbReference type="EMBL" id="AGA33596.1"/>
    </source>
</evidence>
<dbReference type="InterPro" id="IPR002912">
    <property type="entry name" value="ACT_dom"/>
</dbReference>
<keyword evidence="2" id="KW-0175">Coiled coil</keyword>
<evidence type="ECO:0000256" key="1">
    <source>
        <dbReference type="PIRNR" id="PIRNR028103"/>
    </source>
</evidence>
<dbReference type="Proteomes" id="UP000010809">
    <property type="component" value="Chromosome"/>
</dbReference>
<dbReference type="InterPro" id="IPR050990">
    <property type="entry name" value="UPF0237/GcvR_regulator"/>
</dbReference>